<evidence type="ECO:0000259" key="12">
    <source>
        <dbReference type="PROSITE" id="PS51151"/>
    </source>
</evidence>
<accession>A0A1B2J5B1</accession>
<dbReference type="PROSITE" id="PS51151">
    <property type="entry name" value="NAC_AB"/>
    <property type="match status" value="1"/>
</dbReference>
<proteinExistence type="inferred from homology"/>
<dbReference type="CDD" id="cd22055">
    <property type="entry name" value="NAC_BTF3"/>
    <property type="match status" value="1"/>
</dbReference>
<keyword evidence="7 10" id="KW-0805">Transcription regulation</keyword>
<dbReference type="OrthoDB" id="8033832at2759"/>
<feature type="domain" description="NAC-A/B" evidence="12">
    <location>
        <begin position="34"/>
        <end position="99"/>
    </location>
</feature>
<comment type="subunit">
    <text evidence="9">Part of the nascent polypeptide-associated complex (NAC), consisting of EGD2 and EGD1. NAC associates with ribosomes via EGD1.</text>
</comment>
<feature type="region of interest" description="Disordered" evidence="11">
    <location>
        <begin position="1"/>
        <end position="36"/>
    </location>
</feature>
<feature type="compositionally biased region" description="Basic and acidic residues" evidence="11">
    <location>
        <begin position="1"/>
        <end position="12"/>
    </location>
</feature>
<dbReference type="InterPro" id="IPR002715">
    <property type="entry name" value="Nas_poly-pep-assoc_cplx_dom"/>
</dbReference>
<evidence type="ECO:0000313" key="14">
    <source>
        <dbReference type="Proteomes" id="UP000094565"/>
    </source>
</evidence>
<dbReference type="Pfam" id="PF01849">
    <property type="entry name" value="NAC"/>
    <property type="match status" value="1"/>
</dbReference>
<evidence type="ECO:0000256" key="4">
    <source>
        <dbReference type="ARBA" id="ARBA00022192"/>
    </source>
</evidence>
<feature type="compositionally biased region" description="Acidic residues" evidence="11">
    <location>
        <begin position="139"/>
        <end position="154"/>
    </location>
</feature>
<dbReference type="Proteomes" id="UP000094565">
    <property type="component" value="Chromosome 1"/>
</dbReference>
<dbReference type="SMART" id="SM01407">
    <property type="entry name" value="NAC"/>
    <property type="match status" value="1"/>
</dbReference>
<reference evidence="13 14" key="1">
    <citation type="submission" date="2016-02" db="EMBL/GenBank/DDBJ databases">
        <title>Comparative genomic and transcriptomic foundation for Pichia pastoris.</title>
        <authorList>
            <person name="Love K.R."/>
            <person name="Shah K.A."/>
            <person name="Whittaker C.A."/>
            <person name="Wu J."/>
            <person name="Bartlett M.C."/>
            <person name="Ma D."/>
            <person name="Leeson R.L."/>
            <person name="Priest M."/>
            <person name="Young S.K."/>
            <person name="Love J.C."/>
        </authorList>
    </citation>
    <scope>NUCLEOTIDE SEQUENCE [LARGE SCALE GENOMIC DNA]</scope>
    <source>
        <strain evidence="13 14">ATCC 28485</strain>
    </source>
</reference>
<organism evidence="13 14">
    <name type="scientific">Komagataella pastoris</name>
    <name type="common">Yeast</name>
    <name type="synonym">Pichia pastoris</name>
    <dbReference type="NCBI Taxonomy" id="4922"/>
    <lineage>
        <taxon>Eukaryota</taxon>
        <taxon>Fungi</taxon>
        <taxon>Dikarya</taxon>
        <taxon>Ascomycota</taxon>
        <taxon>Saccharomycotina</taxon>
        <taxon>Pichiomycetes</taxon>
        <taxon>Pichiales</taxon>
        <taxon>Pichiaceae</taxon>
        <taxon>Komagataella</taxon>
    </lineage>
</organism>
<dbReference type="GO" id="GO:0005854">
    <property type="term" value="C:nascent polypeptide-associated complex"/>
    <property type="evidence" value="ECO:0007669"/>
    <property type="project" value="UniProtKB-ARBA"/>
</dbReference>
<dbReference type="GO" id="GO:0006613">
    <property type="term" value="P:cotranslational protein targeting to membrane"/>
    <property type="evidence" value="ECO:0007669"/>
    <property type="project" value="UniProtKB-ARBA"/>
</dbReference>
<dbReference type="GO" id="GO:0015031">
    <property type="term" value="P:protein transport"/>
    <property type="evidence" value="ECO:0007669"/>
    <property type="project" value="UniProtKB-KW"/>
</dbReference>
<evidence type="ECO:0000256" key="3">
    <source>
        <dbReference type="ARBA" id="ARBA00005296"/>
    </source>
</evidence>
<comment type="subcellular location">
    <subcellularLocation>
        <location evidence="2">Cytoplasm</location>
    </subcellularLocation>
</comment>
<keyword evidence="8 10" id="KW-0804">Transcription</keyword>
<keyword evidence="6" id="KW-0653">Protein transport</keyword>
<keyword evidence="6" id="KW-0813">Transport</keyword>
<gene>
    <name evidence="13" type="primary">EGD1</name>
    <name evidence="13" type="ORF">ATY40_BA7501687</name>
</gene>
<dbReference type="EMBL" id="CP014584">
    <property type="protein sequence ID" value="ANZ73165.1"/>
    <property type="molecule type" value="Genomic_DNA"/>
</dbReference>
<protein>
    <recommendedName>
        <fullName evidence="4 10">Nascent polypeptide-associated complex subunit beta</fullName>
    </recommendedName>
</protein>
<evidence type="ECO:0000256" key="6">
    <source>
        <dbReference type="ARBA" id="ARBA00022927"/>
    </source>
</evidence>
<keyword evidence="5" id="KW-0678">Repressor</keyword>
<dbReference type="AlphaFoldDB" id="A0A1B2J5B1"/>
<dbReference type="InterPro" id="IPR039370">
    <property type="entry name" value="BTF3"/>
</dbReference>
<name>A0A1B2J5B1_PICPA</name>
<evidence type="ECO:0000256" key="11">
    <source>
        <dbReference type="SAM" id="MobiDB-lite"/>
    </source>
</evidence>
<evidence type="ECO:0000256" key="8">
    <source>
        <dbReference type="ARBA" id="ARBA00023163"/>
    </source>
</evidence>
<dbReference type="Gene3D" id="2.20.70.30">
    <property type="entry name" value="Nascent polypeptide-associated complex domain"/>
    <property type="match status" value="1"/>
</dbReference>
<evidence type="ECO:0000256" key="9">
    <source>
        <dbReference type="ARBA" id="ARBA00025826"/>
    </source>
</evidence>
<evidence type="ECO:0000313" key="13">
    <source>
        <dbReference type="EMBL" id="ANZ73165.1"/>
    </source>
</evidence>
<feature type="region of interest" description="Disordered" evidence="11">
    <location>
        <begin position="128"/>
        <end position="161"/>
    </location>
</feature>
<evidence type="ECO:0000256" key="7">
    <source>
        <dbReference type="ARBA" id="ARBA00023015"/>
    </source>
</evidence>
<sequence>MPIDQQKLEKLQKSGPRRVGGARLKQKRSNRDAEADDTKLQATLQKFNVQTLTGVEEANFFKDDGKVLHFNRVGVQAAANYNTYAFTGYAQEKNITDLIPGILPQLGAENLQFLQQIAESLQKNPDALNALKNQNQEGAEAEDDSEIPELVEGETFDKDID</sequence>
<evidence type="ECO:0000256" key="10">
    <source>
        <dbReference type="RuleBase" id="RU361272"/>
    </source>
</evidence>
<dbReference type="InterPro" id="IPR038187">
    <property type="entry name" value="NAC_A/B_dom_sf"/>
</dbReference>
<dbReference type="FunFam" id="2.20.70.30:FF:000001">
    <property type="entry name" value="Transcription factor BTF3 homolog"/>
    <property type="match status" value="1"/>
</dbReference>
<evidence type="ECO:0000256" key="5">
    <source>
        <dbReference type="ARBA" id="ARBA00022491"/>
    </source>
</evidence>
<comment type="similarity">
    <text evidence="3 10">Belongs to the NAC-beta family.</text>
</comment>
<evidence type="ECO:0000256" key="1">
    <source>
        <dbReference type="ARBA" id="ARBA00002302"/>
    </source>
</evidence>
<evidence type="ECO:0000256" key="2">
    <source>
        <dbReference type="ARBA" id="ARBA00004496"/>
    </source>
</evidence>
<comment type="function">
    <text evidence="1">Component of the nascent polypeptide-associated complex (NAC), a dynamic component of the ribosomal exit tunnel, protecting the emerging polypeptides from interaction with other cytoplasmic proteins to ensure appropriate nascent protein targeting. The NAC complex also promotes mitochondrial protein import by enhancing productive ribosome interactions with the outer mitochondrial membrane and blocks the inappropriate interaction of ribosomes translating non-secretory nascent polypeptides with translocation sites in the membrane of the endoplasmic reticulum. EGD1 may act as a transcription factor that exert a negative effect on the expression of several genes that are transcribed by RNA polymerase II.</text>
</comment>
<keyword evidence="14" id="KW-1185">Reference proteome</keyword>
<dbReference type="PANTHER" id="PTHR10351">
    <property type="entry name" value="TRANSCRIPTION FACTOR BTF3 FAMILY MEMBER"/>
    <property type="match status" value="1"/>
</dbReference>